<dbReference type="PROSITE" id="PS51450">
    <property type="entry name" value="LRR"/>
    <property type="match status" value="4"/>
</dbReference>
<dbReference type="PRINTS" id="PR00019">
    <property type="entry name" value="LEURICHRPT"/>
</dbReference>
<sequence>MWLMGALSILCAVSNAASEWHCPELSARPSAECSCDLPHTLRCAGDHTALQIIGHHLREQRARNKNSAVSLLDCALRGVTSLTSASVAELSGVGLHGLVISSGDIKRVQQGAFSSMSATLLALGLPNNQLPSVPTEALTCLTYLDRLDLSNNKIHILDSNSFKGIQNLTYLDMSDNQLTNILPGAFEPLSKLSVLRLRGNLLKVSSLNALKEAHILKELDVSSNALEGPVGPFTVPALSFLETLHLSDNTFASIRRGALAGLTNLTHLNLHNNQIDVLEDYAFKHLINLTHLDLSHNEIVAVSGASLAQLLNLAHLDLSHNFLRSLSAEPLKALHHLTDLLLHDNDISMIEDGALVQHKDLRRFTIEDNPLNCDCLMAGFARWLREAKNLPHSDKSAAVCATPPHLEGALISRLSKNKLCDDDHVDTKVIDEANYDYHKVIANTIDDDKAEPVDDLYGDKSDGLDDEMYDEELEIPAEEDLPISKSKVRLLDSWYDDEEVHLSWILEPPSTRRYRCTGVTASKSGGLPKHVACHRASPSNIILRGLKIDPIEKYTFCIALEEMDSKDVPMALVLGCGPPQFVRQRADYMTERPSPVTVPEREALRVSEVRSNVTNEGVLTVLVSVMGLPSPKPQYILPRSQRVSTTDTRFLPLHKCYVVLAVLSRGSLVAQKDTPCKETLEISMEGFIRGPYEVCASISKFKVNEMHPICVVPQLLEPVGTLEMKSGFRSLNTALIGIALGLMIIVIGLVWFVRKMLKKPAEFPAHRCFRTDPLPEENLRASYVMLTATSKV</sequence>
<dbReference type="PANTHER" id="PTHR24369">
    <property type="entry name" value="ANTIGEN BSP, PUTATIVE-RELATED"/>
    <property type="match status" value="1"/>
</dbReference>
<dbReference type="SMART" id="SM00365">
    <property type="entry name" value="LRR_SD22"/>
    <property type="match status" value="7"/>
</dbReference>
<dbReference type="SMART" id="SM00369">
    <property type="entry name" value="LRR_TYP"/>
    <property type="match status" value="8"/>
</dbReference>
<evidence type="ECO:0000256" key="2">
    <source>
        <dbReference type="ARBA" id="ARBA00022729"/>
    </source>
</evidence>
<dbReference type="SUPFAM" id="SSF52058">
    <property type="entry name" value="L domain-like"/>
    <property type="match status" value="1"/>
</dbReference>
<dbReference type="GO" id="GO:0005886">
    <property type="term" value="C:plasma membrane"/>
    <property type="evidence" value="ECO:0007669"/>
    <property type="project" value="TreeGrafter"/>
</dbReference>
<keyword evidence="2 5" id="KW-0732">Signal</keyword>
<proteinExistence type="predicted"/>
<dbReference type="InterPro" id="IPR003591">
    <property type="entry name" value="Leu-rich_rpt_typical-subtyp"/>
</dbReference>
<keyword evidence="1" id="KW-0433">Leucine-rich repeat</keyword>
<feature type="chain" id="PRO_5043370167" description="LRRCT domain-containing protein" evidence="5">
    <location>
        <begin position="19"/>
        <end position="792"/>
    </location>
</feature>
<evidence type="ECO:0000256" key="4">
    <source>
        <dbReference type="SAM" id="Phobius"/>
    </source>
</evidence>
<dbReference type="InterPro" id="IPR050541">
    <property type="entry name" value="LRR_TM_domain-containing"/>
</dbReference>
<keyword evidence="8" id="KW-1185">Reference proteome</keyword>
<dbReference type="FunFam" id="3.80.10.10:FF:001164">
    <property type="entry name" value="GH01279p"/>
    <property type="match status" value="1"/>
</dbReference>
<evidence type="ECO:0000256" key="1">
    <source>
        <dbReference type="ARBA" id="ARBA00022614"/>
    </source>
</evidence>
<evidence type="ECO:0000313" key="8">
    <source>
        <dbReference type="Proteomes" id="UP001153954"/>
    </source>
</evidence>
<reference evidence="7" key="1">
    <citation type="submission" date="2022-03" db="EMBL/GenBank/DDBJ databases">
        <authorList>
            <person name="Tunstrom K."/>
        </authorList>
    </citation>
    <scope>NUCLEOTIDE SEQUENCE</scope>
</reference>
<dbReference type="EMBL" id="CAKOGL010000019">
    <property type="protein sequence ID" value="CAH2098261.1"/>
    <property type="molecule type" value="Genomic_DNA"/>
</dbReference>
<keyword evidence="3" id="KW-0677">Repeat</keyword>
<keyword evidence="4" id="KW-0812">Transmembrane</keyword>
<gene>
    <name evidence="7" type="ORF">EEDITHA_LOCUS13393</name>
</gene>
<evidence type="ECO:0000256" key="5">
    <source>
        <dbReference type="SAM" id="SignalP"/>
    </source>
</evidence>
<dbReference type="Proteomes" id="UP001153954">
    <property type="component" value="Unassembled WGS sequence"/>
</dbReference>
<feature type="domain" description="LRRCT" evidence="6">
    <location>
        <begin position="369"/>
        <end position="421"/>
    </location>
</feature>
<feature type="signal peptide" evidence="5">
    <location>
        <begin position="1"/>
        <end position="18"/>
    </location>
</feature>
<organism evidence="7 8">
    <name type="scientific">Euphydryas editha</name>
    <name type="common">Edith's checkerspot</name>
    <dbReference type="NCBI Taxonomy" id="104508"/>
    <lineage>
        <taxon>Eukaryota</taxon>
        <taxon>Metazoa</taxon>
        <taxon>Ecdysozoa</taxon>
        <taxon>Arthropoda</taxon>
        <taxon>Hexapoda</taxon>
        <taxon>Insecta</taxon>
        <taxon>Pterygota</taxon>
        <taxon>Neoptera</taxon>
        <taxon>Endopterygota</taxon>
        <taxon>Lepidoptera</taxon>
        <taxon>Glossata</taxon>
        <taxon>Ditrysia</taxon>
        <taxon>Papilionoidea</taxon>
        <taxon>Nymphalidae</taxon>
        <taxon>Nymphalinae</taxon>
        <taxon>Euphydryas</taxon>
    </lineage>
</organism>
<dbReference type="InterPro" id="IPR000483">
    <property type="entry name" value="Cys-rich_flank_reg_C"/>
</dbReference>
<comment type="caution">
    <text evidence="7">The sequence shown here is derived from an EMBL/GenBank/DDBJ whole genome shotgun (WGS) entry which is preliminary data.</text>
</comment>
<name>A0AAU9UGW9_EUPED</name>
<dbReference type="Pfam" id="PF13855">
    <property type="entry name" value="LRR_8"/>
    <property type="match status" value="2"/>
</dbReference>
<accession>A0AAU9UGW9</accession>
<evidence type="ECO:0000313" key="7">
    <source>
        <dbReference type="EMBL" id="CAH2098261.1"/>
    </source>
</evidence>
<evidence type="ECO:0000259" key="6">
    <source>
        <dbReference type="SMART" id="SM00082"/>
    </source>
</evidence>
<keyword evidence="4" id="KW-1133">Transmembrane helix</keyword>
<dbReference type="PANTHER" id="PTHR24369:SF210">
    <property type="entry name" value="CHAOPTIN-RELATED"/>
    <property type="match status" value="1"/>
</dbReference>
<protein>
    <recommendedName>
        <fullName evidence="6">LRRCT domain-containing protein</fullName>
    </recommendedName>
</protein>
<dbReference type="InterPro" id="IPR032675">
    <property type="entry name" value="LRR_dom_sf"/>
</dbReference>
<dbReference type="Gene3D" id="3.80.10.10">
    <property type="entry name" value="Ribonuclease Inhibitor"/>
    <property type="match status" value="2"/>
</dbReference>
<dbReference type="InterPro" id="IPR001611">
    <property type="entry name" value="Leu-rich_rpt"/>
</dbReference>
<dbReference type="AlphaFoldDB" id="A0AAU9UGW9"/>
<feature type="transmembrane region" description="Helical" evidence="4">
    <location>
        <begin position="734"/>
        <end position="753"/>
    </location>
</feature>
<dbReference type="SMART" id="SM00082">
    <property type="entry name" value="LRRCT"/>
    <property type="match status" value="1"/>
</dbReference>
<keyword evidence="4" id="KW-0472">Membrane</keyword>
<evidence type="ECO:0000256" key="3">
    <source>
        <dbReference type="ARBA" id="ARBA00022737"/>
    </source>
</evidence>